<keyword evidence="5" id="KW-0902">Two-component regulatory system</keyword>
<dbReference type="RefSeq" id="WP_058267778.1">
    <property type="nucleotide sequence ID" value="NZ_FMAZ01000003.1"/>
</dbReference>
<dbReference type="Pfam" id="PF02518">
    <property type="entry name" value="HATPase_c"/>
    <property type="match status" value="1"/>
</dbReference>
<dbReference type="Proteomes" id="UP000053199">
    <property type="component" value="Unassembled WGS sequence"/>
</dbReference>
<dbReference type="InterPro" id="IPR003594">
    <property type="entry name" value="HATPase_dom"/>
</dbReference>
<dbReference type="InterPro" id="IPR004358">
    <property type="entry name" value="Sig_transdc_His_kin-like_C"/>
</dbReference>
<dbReference type="EC" id="2.7.13.3" evidence="2"/>
<comment type="caution">
    <text evidence="7">The sequence shown here is derived from an EMBL/GenBank/DDBJ whole genome shotgun (WGS) entry which is preliminary data.</text>
</comment>
<gene>
    <name evidence="7" type="ORF">AS031_08860</name>
</gene>
<proteinExistence type="predicted"/>
<dbReference type="EMBL" id="LNQM01000003">
    <property type="protein sequence ID" value="KSU76707.1"/>
    <property type="molecule type" value="Genomic_DNA"/>
</dbReference>
<dbReference type="SUPFAM" id="SSF55874">
    <property type="entry name" value="ATPase domain of HSP90 chaperone/DNA topoisomerase II/histidine kinase"/>
    <property type="match status" value="1"/>
</dbReference>
<evidence type="ECO:0000313" key="8">
    <source>
        <dbReference type="Proteomes" id="UP000053199"/>
    </source>
</evidence>
<comment type="catalytic activity">
    <reaction evidence="1">
        <text>ATP + protein L-histidine = ADP + protein N-phospho-L-histidine.</text>
        <dbReference type="EC" id="2.7.13.3"/>
    </reaction>
</comment>
<keyword evidence="3" id="KW-0808">Transferase</keyword>
<dbReference type="SMART" id="SM00387">
    <property type="entry name" value="HATPase_c"/>
    <property type="match status" value="1"/>
</dbReference>
<evidence type="ECO:0000256" key="4">
    <source>
        <dbReference type="ARBA" id="ARBA00022777"/>
    </source>
</evidence>
<keyword evidence="4 7" id="KW-0418">Kinase</keyword>
<dbReference type="CDD" id="cd16917">
    <property type="entry name" value="HATPase_UhpB-NarQ-NarX-like"/>
    <property type="match status" value="1"/>
</dbReference>
<feature type="domain" description="Histidine kinase" evidence="6">
    <location>
        <begin position="68"/>
        <end position="158"/>
    </location>
</feature>
<dbReference type="OrthoDB" id="4792453at2"/>
<accession>A0A0V8IPN3</accession>
<dbReference type="PROSITE" id="PS50109">
    <property type="entry name" value="HIS_KIN"/>
    <property type="match status" value="1"/>
</dbReference>
<dbReference type="GO" id="GO:0000160">
    <property type="term" value="P:phosphorelay signal transduction system"/>
    <property type="evidence" value="ECO:0007669"/>
    <property type="project" value="UniProtKB-KW"/>
</dbReference>
<evidence type="ECO:0000256" key="5">
    <source>
        <dbReference type="ARBA" id="ARBA00023012"/>
    </source>
</evidence>
<dbReference type="InterPro" id="IPR050482">
    <property type="entry name" value="Sensor_HK_TwoCompSys"/>
</dbReference>
<protein>
    <recommendedName>
        <fullName evidence="2">histidine kinase</fullName>
        <ecNumber evidence="2">2.7.13.3</ecNumber>
    </recommendedName>
</protein>
<evidence type="ECO:0000259" key="6">
    <source>
        <dbReference type="PROSITE" id="PS50109"/>
    </source>
</evidence>
<evidence type="ECO:0000256" key="1">
    <source>
        <dbReference type="ARBA" id="ARBA00000085"/>
    </source>
</evidence>
<dbReference type="AlphaFoldDB" id="A0A0V8IPN3"/>
<evidence type="ECO:0000256" key="3">
    <source>
        <dbReference type="ARBA" id="ARBA00022679"/>
    </source>
</evidence>
<dbReference type="GO" id="GO:0004673">
    <property type="term" value="F:protein histidine kinase activity"/>
    <property type="evidence" value="ECO:0007669"/>
    <property type="project" value="UniProtKB-EC"/>
</dbReference>
<dbReference type="InterPro" id="IPR036890">
    <property type="entry name" value="HATPase_C_sf"/>
</dbReference>
<evidence type="ECO:0000256" key="2">
    <source>
        <dbReference type="ARBA" id="ARBA00012438"/>
    </source>
</evidence>
<dbReference type="InterPro" id="IPR005467">
    <property type="entry name" value="His_kinase_dom"/>
</dbReference>
<reference evidence="7 8" key="1">
    <citation type="journal article" date="2014" name="Arch. Microbiol.">
        <title>Arthrobacter enclensis sp. nov., isolated from sediment sample.</title>
        <authorList>
            <person name="Dastager S.G."/>
            <person name="Liu Q."/>
            <person name="Tang S.K."/>
            <person name="Krishnamurthi S."/>
            <person name="Lee J.C."/>
            <person name="Li W.J."/>
        </authorList>
    </citation>
    <scope>NUCLEOTIDE SEQUENCE [LARGE SCALE GENOMIC DNA]</scope>
    <source>
        <strain evidence="7 8">NIO-1008</strain>
    </source>
</reference>
<dbReference type="PANTHER" id="PTHR24421">
    <property type="entry name" value="NITRATE/NITRITE SENSOR PROTEIN NARX-RELATED"/>
    <property type="match status" value="1"/>
</dbReference>
<dbReference type="Gene3D" id="3.30.565.10">
    <property type="entry name" value="Histidine kinase-like ATPase, C-terminal domain"/>
    <property type="match status" value="1"/>
</dbReference>
<dbReference type="STRING" id="993070.AS031_08860"/>
<keyword evidence="8" id="KW-1185">Reference proteome</keyword>
<evidence type="ECO:0000313" key="7">
    <source>
        <dbReference type="EMBL" id="KSU76707.1"/>
    </source>
</evidence>
<sequence length="158" mass="16946">MGNETAYDKDVIAVGGVLTDQHPLDFHTLGLAGCIDRLTGPLRQRGTAVRWDTPHWGIEIPADCASLLYQSAREALSNAYKYSDATELTVQLAVVDHGIRLRVADDGTGFDCGRAHRGRHHGYGLRLMAVAVQEAGGSVDIDSRPGHGTSVTVTLPLD</sequence>
<organism evidence="7 8">
    <name type="scientific">Pseudarthrobacter enclensis</name>
    <dbReference type="NCBI Taxonomy" id="993070"/>
    <lineage>
        <taxon>Bacteria</taxon>
        <taxon>Bacillati</taxon>
        <taxon>Actinomycetota</taxon>
        <taxon>Actinomycetes</taxon>
        <taxon>Micrococcales</taxon>
        <taxon>Micrococcaceae</taxon>
        <taxon>Pseudarthrobacter</taxon>
    </lineage>
</organism>
<name>A0A0V8IPN3_9MICC</name>
<dbReference type="PRINTS" id="PR00344">
    <property type="entry name" value="BCTRLSENSOR"/>
</dbReference>